<dbReference type="InParanoid" id="E9GI86"/>
<protein>
    <submittedName>
        <fullName evidence="2">Uncharacterized protein</fullName>
    </submittedName>
</protein>
<feature type="compositionally biased region" description="Polar residues" evidence="1">
    <location>
        <begin position="236"/>
        <end position="248"/>
    </location>
</feature>
<sequence>MCLIDAEDYSDLPIRQYEEDNVLRELNKAYLGFSQHYPDATAAAGLEQQQPQEQLQQRLPPVGASRDSSPSSRQASTIIGTRFGIGHRDFVHFYLFISFSAGPDYTMSQDWADLTRSTTLVASSGDPSSPRPSLCPSMPSQDLQSHLPGDETDRGRPAAAATHPTLLYGGGRNAPLTLAKATVVKQILTQQQQQQPAKAKDGPPDLSKLPSSVVAAAARKAGSVYASCHSQDDELNSSTEEFRSANTSLDEDEIRPALINRLQQQQRHSAGDSNQDGREDNKSRSQSTESDSSSPE</sequence>
<feature type="compositionally biased region" description="Polar residues" evidence="1">
    <location>
        <begin position="261"/>
        <end position="274"/>
    </location>
</feature>
<proteinExistence type="predicted"/>
<dbReference type="KEGG" id="dpx:DAPPUDRAFT_243206"/>
<dbReference type="Proteomes" id="UP000000305">
    <property type="component" value="Unassembled WGS sequence"/>
</dbReference>
<dbReference type="HOGENOM" id="CLU_940930_0_0_1"/>
<feature type="region of interest" description="Disordered" evidence="1">
    <location>
        <begin position="230"/>
        <end position="296"/>
    </location>
</feature>
<dbReference type="AlphaFoldDB" id="E9GI86"/>
<dbReference type="STRING" id="6669.E9GI86"/>
<feature type="region of interest" description="Disordered" evidence="1">
    <location>
        <begin position="46"/>
        <end position="74"/>
    </location>
</feature>
<accession>E9GI86</accession>
<evidence type="ECO:0000313" key="2">
    <source>
        <dbReference type="EMBL" id="EFX80635.1"/>
    </source>
</evidence>
<organism evidence="2 3">
    <name type="scientific">Daphnia pulex</name>
    <name type="common">Water flea</name>
    <dbReference type="NCBI Taxonomy" id="6669"/>
    <lineage>
        <taxon>Eukaryota</taxon>
        <taxon>Metazoa</taxon>
        <taxon>Ecdysozoa</taxon>
        <taxon>Arthropoda</taxon>
        <taxon>Crustacea</taxon>
        <taxon>Branchiopoda</taxon>
        <taxon>Diplostraca</taxon>
        <taxon>Cladocera</taxon>
        <taxon>Anomopoda</taxon>
        <taxon>Daphniidae</taxon>
        <taxon>Daphnia</taxon>
    </lineage>
</organism>
<dbReference type="OrthoDB" id="6353065at2759"/>
<feature type="compositionally biased region" description="Low complexity" evidence="1">
    <location>
        <begin position="284"/>
        <end position="296"/>
    </location>
</feature>
<name>E9GI86_DAPPU</name>
<keyword evidence="3" id="KW-1185">Reference proteome</keyword>
<feature type="region of interest" description="Disordered" evidence="1">
    <location>
        <begin position="120"/>
        <end position="158"/>
    </location>
</feature>
<evidence type="ECO:0000313" key="3">
    <source>
        <dbReference type="Proteomes" id="UP000000305"/>
    </source>
</evidence>
<gene>
    <name evidence="2" type="ORF">DAPPUDRAFT_243206</name>
</gene>
<evidence type="ECO:0000256" key="1">
    <source>
        <dbReference type="SAM" id="MobiDB-lite"/>
    </source>
</evidence>
<reference evidence="2 3" key="1">
    <citation type="journal article" date="2011" name="Science">
        <title>The ecoresponsive genome of Daphnia pulex.</title>
        <authorList>
            <person name="Colbourne J.K."/>
            <person name="Pfrender M.E."/>
            <person name="Gilbert D."/>
            <person name="Thomas W.K."/>
            <person name="Tucker A."/>
            <person name="Oakley T.H."/>
            <person name="Tokishita S."/>
            <person name="Aerts A."/>
            <person name="Arnold G.J."/>
            <person name="Basu M.K."/>
            <person name="Bauer D.J."/>
            <person name="Caceres C.E."/>
            <person name="Carmel L."/>
            <person name="Casola C."/>
            <person name="Choi J.H."/>
            <person name="Detter J.C."/>
            <person name="Dong Q."/>
            <person name="Dusheyko S."/>
            <person name="Eads B.D."/>
            <person name="Frohlich T."/>
            <person name="Geiler-Samerotte K.A."/>
            <person name="Gerlach D."/>
            <person name="Hatcher P."/>
            <person name="Jogdeo S."/>
            <person name="Krijgsveld J."/>
            <person name="Kriventseva E.V."/>
            <person name="Kultz D."/>
            <person name="Laforsch C."/>
            <person name="Lindquist E."/>
            <person name="Lopez J."/>
            <person name="Manak J.R."/>
            <person name="Muller J."/>
            <person name="Pangilinan J."/>
            <person name="Patwardhan R.P."/>
            <person name="Pitluck S."/>
            <person name="Pritham E.J."/>
            <person name="Rechtsteiner A."/>
            <person name="Rho M."/>
            <person name="Rogozin I.B."/>
            <person name="Sakarya O."/>
            <person name="Salamov A."/>
            <person name="Schaack S."/>
            <person name="Shapiro H."/>
            <person name="Shiga Y."/>
            <person name="Skalitzky C."/>
            <person name="Smith Z."/>
            <person name="Souvorov A."/>
            <person name="Sung W."/>
            <person name="Tang Z."/>
            <person name="Tsuchiya D."/>
            <person name="Tu H."/>
            <person name="Vos H."/>
            <person name="Wang M."/>
            <person name="Wolf Y.I."/>
            <person name="Yamagata H."/>
            <person name="Yamada T."/>
            <person name="Ye Y."/>
            <person name="Shaw J.R."/>
            <person name="Andrews J."/>
            <person name="Crease T.J."/>
            <person name="Tang H."/>
            <person name="Lucas S.M."/>
            <person name="Robertson H.M."/>
            <person name="Bork P."/>
            <person name="Koonin E.V."/>
            <person name="Zdobnov E.M."/>
            <person name="Grigoriev I.V."/>
            <person name="Lynch M."/>
            <person name="Boore J.L."/>
        </authorList>
    </citation>
    <scope>NUCLEOTIDE SEQUENCE [LARGE SCALE GENOMIC DNA]</scope>
</reference>
<dbReference type="EMBL" id="GL732546">
    <property type="protein sequence ID" value="EFX80635.1"/>
    <property type="molecule type" value="Genomic_DNA"/>
</dbReference>